<evidence type="ECO:0000313" key="1">
    <source>
        <dbReference type="EMBL" id="KYC61047.1"/>
    </source>
</evidence>
<dbReference type="Proteomes" id="UP000075288">
    <property type="component" value="Unassembled WGS sequence"/>
</dbReference>
<accession>A0A150JUZ8</accession>
<name>A0A150JUZ8_HEYCO</name>
<dbReference type="RefSeq" id="WP_160330836.1">
    <property type="nucleotide sequence ID" value="NZ_LQYG01000076.1"/>
</dbReference>
<proteinExistence type="predicted"/>
<sequence length="54" mass="6212">MRRKDWVERAFLFLWPREKDALPFAEITNGNPPNFKPLNTTGQEVLANPLSIDG</sequence>
<dbReference type="PATRIC" id="fig|1398.26.peg.430"/>
<dbReference type="EMBL" id="LQYG01000076">
    <property type="protein sequence ID" value="KYC61047.1"/>
    <property type="molecule type" value="Genomic_DNA"/>
</dbReference>
<evidence type="ECO:0000313" key="2">
    <source>
        <dbReference type="Proteomes" id="UP000075288"/>
    </source>
</evidence>
<gene>
    <name evidence="1" type="ORF">B4098_3450</name>
</gene>
<reference evidence="1 2" key="1">
    <citation type="submission" date="2016-01" db="EMBL/GenBank/DDBJ databases">
        <title>Genome Sequences of Twelve Sporeforming Bacillus Species Isolated from Foods.</title>
        <authorList>
            <person name="Berendsen E.M."/>
            <person name="Wells-Bennik M.H."/>
            <person name="Krawcyk A.O."/>
            <person name="De Jong A."/>
            <person name="Holsappel S."/>
            <person name="Eijlander R.T."/>
            <person name="Kuipers O.P."/>
        </authorList>
    </citation>
    <scope>NUCLEOTIDE SEQUENCE [LARGE SCALE GENOMIC DNA]</scope>
    <source>
        <strain evidence="1 2">B4098</strain>
    </source>
</reference>
<comment type="caution">
    <text evidence="1">The sequence shown here is derived from an EMBL/GenBank/DDBJ whole genome shotgun (WGS) entry which is preliminary data.</text>
</comment>
<organism evidence="1 2">
    <name type="scientific">Heyndrickxia coagulans</name>
    <name type="common">Weizmannia coagulans</name>
    <dbReference type="NCBI Taxonomy" id="1398"/>
    <lineage>
        <taxon>Bacteria</taxon>
        <taxon>Bacillati</taxon>
        <taxon>Bacillota</taxon>
        <taxon>Bacilli</taxon>
        <taxon>Bacillales</taxon>
        <taxon>Bacillaceae</taxon>
        <taxon>Heyndrickxia</taxon>
    </lineage>
</organism>
<protein>
    <submittedName>
        <fullName evidence="1">Uncharacterized protein</fullName>
    </submittedName>
</protein>
<dbReference type="AlphaFoldDB" id="A0A150JUZ8"/>